<accession>A0A164JRP0</accession>
<name>A0A164JRP0_9NOCA</name>
<keyword evidence="1" id="KW-1133">Transmembrane helix</keyword>
<dbReference type="RefSeq" id="WP_067594025.1">
    <property type="nucleotide sequence ID" value="NZ_JABMCZ010000003.1"/>
</dbReference>
<feature type="transmembrane region" description="Helical" evidence="1">
    <location>
        <begin position="61"/>
        <end position="78"/>
    </location>
</feature>
<feature type="transmembrane region" description="Helical" evidence="1">
    <location>
        <begin position="189"/>
        <end position="211"/>
    </location>
</feature>
<gene>
    <name evidence="2" type="ORF">AWN90_39540</name>
</gene>
<feature type="transmembrane region" description="Helical" evidence="1">
    <location>
        <begin position="114"/>
        <end position="135"/>
    </location>
</feature>
<keyword evidence="1" id="KW-0812">Transmembrane</keyword>
<dbReference type="AlphaFoldDB" id="A0A164JRP0"/>
<dbReference type="EMBL" id="LWGR01000013">
    <property type="protein sequence ID" value="KZM70663.1"/>
    <property type="molecule type" value="Genomic_DNA"/>
</dbReference>
<feature type="transmembrane region" description="Helical" evidence="1">
    <location>
        <begin position="18"/>
        <end position="40"/>
    </location>
</feature>
<proteinExistence type="predicted"/>
<organism evidence="2 3">
    <name type="scientific">Nocardia terpenica</name>
    <dbReference type="NCBI Taxonomy" id="455432"/>
    <lineage>
        <taxon>Bacteria</taxon>
        <taxon>Bacillati</taxon>
        <taxon>Actinomycetota</taxon>
        <taxon>Actinomycetes</taxon>
        <taxon>Mycobacteriales</taxon>
        <taxon>Nocardiaceae</taxon>
        <taxon>Nocardia</taxon>
    </lineage>
</organism>
<keyword evidence="3" id="KW-1185">Reference proteome</keyword>
<reference evidence="2 3" key="1">
    <citation type="submission" date="2016-04" db="EMBL/GenBank/DDBJ databases">
        <authorList>
            <person name="Evans L.H."/>
            <person name="Alamgir A."/>
            <person name="Owens N."/>
            <person name="Weber N.D."/>
            <person name="Virtaneva K."/>
            <person name="Barbian K."/>
            <person name="Babar A."/>
            <person name="Rosenke K."/>
        </authorList>
    </citation>
    <scope>NUCLEOTIDE SEQUENCE [LARGE SCALE GENOMIC DNA]</scope>
    <source>
        <strain evidence="2 3">IFM 0406</strain>
    </source>
</reference>
<keyword evidence="1" id="KW-0472">Membrane</keyword>
<comment type="caution">
    <text evidence="2">The sequence shown here is derived from an EMBL/GenBank/DDBJ whole genome shotgun (WGS) entry which is preliminary data.</text>
</comment>
<sequence length="216" mass="23501">MTEVAAAAPTTRGRSAEFWGYVMWGLATLAIAVPELSAVFRLADWPTISATIGHLEDRHSWVRLIVVFVITVIGYYAVPQLTTVPMRAAVLGTRRLTANGRLTADVEAVRYEGMGGYLVAALAAYVVGVAFAASARHLHPGTFVGAYVMYGLIALMWVIVPSILAMFFAREVPFPTLFRTVGYLERRATPVAAVLLGLLAVLVVHLALYPWPRIQS</sequence>
<evidence type="ECO:0000313" key="2">
    <source>
        <dbReference type="EMBL" id="KZM70663.1"/>
    </source>
</evidence>
<dbReference type="Proteomes" id="UP000076512">
    <property type="component" value="Unassembled WGS sequence"/>
</dbReference>
<feature type="transmembrane region" description="Helical" evidence="1">
    <location>
        <begin position="147"/>
        <end position="169"/>
    </location>
</feature>
<evidence type="ECO:0000256" key="1">
    <source>
        <dbReference type="SAM" id="Phobius"/>
    </source>
</evidence>
<protein>
    <submittedName>
        <fullName evidence="2">Uncharacterized protein</fullName>
    </submittedName>
</protein>
<evidence type="ECO:0000313" key="3">
    <source>
        <dbReference type="Proteomes" id="UP000076512"/>
    </source>
</evidence>
<dbReference type="OrthoDB" id="4569220at2"/>